<dbReference type="InterPro" id="IPR035965">
    <property type="entry name" value="PAS-like_dom_sf"/>
</dbReference>
<dbReference type="Gene3D" id="3.30.450.20">
    <property type="entry name" value="PAS domain"/>
    <property type="match status" value="2"/>
</dbReference>
<dbReference type="CDD" id="cd00130">
    <property type="entry name" value="PAS"/>
    <property type="match status" value="1"/>
</dbReference>
<proteinExistence type="predicted"/>
<dbReference type="STRING" id="452637.Oter_2216"/>
<evidence type="ECO:0000256" key="1">
    <source>
        <dbReference type="ARBA" id="ARBA00000085"/>
    </source>
</evidence>
<dbReference type="PANTHER" id="PTHR45339:SF1">
    <property type="entry name" value="HYBRID SIGNAL TRANSDUCTION HISTIDINE KINASE J"/>
    <property type="match status" value="1"/>
</dbReference>
<evidence type="ECO:0000256" key="9">
    <source>
        <dbReference type="ARBA" id="ARBA00064003"/>
    </source>
</evidence>
<dbReference type="FunFam" id="1.10.287.130:FF:000002">
    <property type="entry name" value="Two-component osmosensing histidine kinase"/>
    <property type="match status" value="1"/>
</dbReference>
<dbReference type="Pfam" id="PF00072">
    <property type="entry name" value="Response_reg"/>
    <property type="match status" value="2"/>
</dbReference>
<evidence type="ECO:0000256" key="10">
    <source>
        <dbReference type="ARBA" id="ARBA00068150"/>
    </source>
</evidence>
<feature type="modified residue" description="4-aspartylphosphate" evidence="11">
    <location>
        <position position="583"/>
    </location>
</feature>
<keyword evidence="6 16" id="KW-0418">Kinase</keyword>
<dbReference type="PROSITE" id="PS50110">
    <property type="entry name" value="RESPONSE_REGULATORY"/>
    <property type="match status" value="2"/>
</dbReference>
<dbReference type="CDD" id="cd16922">
    <property type="entry name" value="HATPase_EvgS-ArcB-TorS-like"/>
    <property type="match status" value="1"/>
</dbReference>
<dbReference type="InterPro" id="IPR011006">
    <property type="entry name" value="CheY-like_superfamily"/>
</dbReference>
<dbReference type="EC" id="2.7.13.3" evidence="2"/>
<protein>
    <recommendedName>
        <fullName evidence="10">Sensory/regulatory protein RpfC</fullName>
        <ecNumber evidence="2">2.7.13.3</ecNumber>
    </recommendedName>
</protein>
<dbReference type="InterPro" id="IPR013656">
    <property type="entry name" value="PAS_4"/>
</dbReference>
<dbReference type="Gene3D" id="1.10.287.130">
    <property type="match status" value="1"/>
</dbReference>
<feature type="domain" description="PAS" evidence="14">
    <location>
        <begin position="18"/>
        <end position="72"/>
    </location>
</feature>
<keyword evidence="17" id="KW-1185">Reference proteome</keyword>
<dbReference type="PROSITE" id="PS50109">
    <property type="entry name" value="HIS_KIN"/>
    <property type="match status" value="1"/>
</dbReference>
<name>B1ZPP6_OPITP</name>
<dbReference type="eggNOG" id="COG0784">
    <property type="taxonomic scope" value="Bacteria"/>
</dbReference>
<evidence type="ECO:0000313" key="16">
    <source>
        <dbReference type="EMBL" id="ACB75499.1"/>
    </source>
</evidence>
<dbReference type="GO" id="GO:0000155">
    <property type="term" value="F:phosphorelay sensor kinase activity"/>
    <property type="evidence" value="ECO:0007669"/>
    <property type="project" value="InterPro"/>
</dbReference>
<dbReference type="CDD" id="cd00082">
    <property type="entry name" value="HisKA"/>
    <property type="match status" value="1"/>
</dbReference>
<evidence type="ECO:0000256" key="7">
    <source>
        <dbReference type="ARBA" id="ARBA00022840"/>
    </source>
</evidence>
<dbReference type="NCBIfam" id="TIGR00229">
    <property type="entry name" value="sensory_box"/>
    <property type="match status" value="2"/>
</dbReference>
<keyword evidence="3 11" id="KW-0597">Phosphoprotein</keyword>
<dbReference type="SUPFAM" id="SSF55785">
    <property type="entry name" value="PYP-like sensor domain (PAS domain)"/>
    <property type="match status" value="2"/>
</dbReference>
<evidence type="ECO:0000256" key="5">
    <source>
        <dbReference type="ARBA" id="ARBA00022741"/>
    </source>
</evidence>
<evidence type="ECO:0000259" key="14">
    <source>
        <dbReference type="PROSITE" id="PS50112"/>
    </source>
</evidence>
<dbReference type="SMART" id="SM00448">
    <property type="entry name" value="REC"/>
    <property type="match status" value="2"/>
</dbReference>
<dbReference type="SMART" id="SM00091">
    <property type="entry name" value="PAS"/>
    <property type="match status" value="2"/>
</dbReference>
<dbReference type="InterPro" id="IPR005467">
    <property type="entry name" value="His_kinase_dom"/>
</dbReference>
<feature type="domain" description="PAC" evidence="15">
    <location>
        <begin position="89"/>
        <end position="143"/>
    </location>
</feature>
<feature type="domain" description="Response regulatory" evidence="13">
    <location>
        <begin position="680"/>
        <end position="804"/>
    </location>
</feature>
<dbReference type="FunFam" id="3.30.565.10:FF:000010">
    <property type="entry name" value="Sensor histidine kinase RcsC"/>
    <property type="match status" value="1"/>
</dbReference>
<gene>
    <name evidence="16" type="ordered locus">Oter_2216</name>
</gene>
<evidence type="ECO:0000256" key="2">
    <source>
        <dbReference type="ARBA" id="ARBA00012438"/>
    </source>
</evidence>
<dbReference type="PANTHER" id="PTHR45339">
    <property type="entry name" value="HYBRID SIGNAL TRANSDUCTION HISTIDINE KINASE J"/>
    <property type="match status" value="1"/>
</dbReference>
<dbReference type="SMART" id="SM00388">
    <property type="entry name" value="HisKA"/>
    <property type="match status" value="1"/>
</dbReference>
<evidence type="ECO:0000256" key="3">
    <source>
        <dbReference type="ARBA" id="ARBA00022553"/>
    </source>
</evidence>
<dbReference type="EMBL" id="CP001032">
    <property type="protein sequence ID" value="ACB75499.1"/>
    <property type="molecule type" value="Genomic_DNA"/>
</dbReference>
<keyword evidence="4 16" id="KW-0808">Transferase</keyword>
<feature type="domain" description="Response regulatory" evidence="13">
    <location>
        <begin position="529"/>
        <end position="650"/>
    </location>
</feature>
<keyword evidence="5" id="KW-0547">Nucleotide-binding</keyword>
<dbReference type="InterPro" id="IPR003661">
    <property type="entry name" value="HisK_dim/P_dom"/>
</dbReference>
<evidence type="ECO:0000256" key="11">
    <source>
        <dbReference type="PROSITE-ProRule" id="PRU00169"/>
    </source>
</evidence>
<dbReference type="KEGG" id="ote:Oter_2216"/>
<dbReference type="PRINTS" id="PR00344">
    <property type="entry name" value="BCTRLSENSOR"/>
</dbReference>
<dbReference type="InterPro" id="IPR036097">
    <property type="entry name" value="HisK_dim/P_sf"/>
</dbReference>
<sequence>MNDDPAGTPLPTGSATASEQFLQSLLEHLPVFIYRKDREGRLTYANQRYCERRGQPLAALLGQTDFDLSPPELAQTHAADNLIVMQTRRPLEKDELQVLPSGEKSWIHIIKVPIIDADGEVVGTQGMYWDITDRKAVEEALAHERDLLSGLLEHIDDHVYFKDRASRFRRISTSLARKFGLRDPAAVVGKTDFDFFTREHAEPAFADEQAIIRTGEPIVGKIERESWSGNTETWGLTTKVPLRNRAGEIIGTCGITKDVTALKRTEQQLQAAKLAAEAAARAKSEFLANMSHEIRTPMNGVIGMTGLLLDTKLDPEQRQFAESVRNSAENLMTVINDILDFSKIEAGKLLFEELDFDLVETIEGTLDMLAERAQGKGIELIDGIAPQVPRYLRGDPGRLRQILTNLLGNAIKFTEHGEVVLSTTLERETATHAIVRFDVTDTGIGISRDVQARLFQSFEQADSSTTRRYGGTGLGLAISKQLVAMMHGEIGVQSEAGVGSTFWFTVEFQKQTGAPKRVRRVQRDLTSLRVLVVDDNATNRKILRHQIFAWNMQKGSAAGGHEALRLMRDAAAAGEPYDIALLDMQMPEMDGLTLARAIKDDPALAPTHLIILTSLGHRLTRDELQAAGIDAYLVKPVKQSRLFDTLMDAIGVAQVFTRSYETPARSKPNAADTPEPPILRALVAEDNQVNQTVAAAQLKKLRCSVDVVANGLEVLEALSRAPYDVIFMDCQMPEMDGYEATRAIRQREQDRIHPCHWKAPAYIIAMTAHAMHGDREKCLAVGMDDYVSKPMRTAELQAAIERWRATRAPVSG</sequence>
<dbReference type="CDD" id="cd17546">
    <property type="entry name" value="REC_hyHK_CKI1_RcsC-like"/>
    <property type="match status" value="2"/>
</dbReference>
<dbReference type="eggNOG" id="COG5002">
    <property type="taxonomic scope" value="Bacteria"/>
</dbReference>
<dbReference type="InterPro" id="IPR004358">
    <property type="entry name" value="Sig_transdc_His_kin-like_C"/>
</dbReference>
<keyword evidence="8" id="KW-0902">Two-component regulatory system</keyword>
<feature type="modified residue" description="4-aspartylphosphate" evidence="11">
    <location>
        <position position="729"/>
    </location>
</feature>
<evidence type="ECO:0000256" key="4">
    <source>
        <dbReference type="ARBA" id="ARBA00022679"/>
    </source>
</evidence>
<dbReference type="InterPro" id="IPR036890">
    <property type="entry name" value="HATPase_C_sf"/>
</dbReference>
<dbReference type="Pfam" id="PF00512">
    <property type="entry name" value="HisKA"/>
    <property type="match status" value="1"/>
</dbReference>
<dbReference type="eggNOG" id="COG2202">
    <property type="taxonomic scope" value="Bacteria"/>
</dbReference>
<dbReference type="InterPro" id="IPR000700">
    <property type="entry name" value="PAS-assoc_C"/>
</dbReference>
<dbReference type="Pfam" id="PF02518">
    <property type="entry name" value="HATPase_c"/>
    <property type="match status" value="1"/>
</dbReference>
<accession>B1ZPP6</accession>
<dbReference type="InterPro" id="IPR001789">
    <property type="entry name" value="Sig_transdc_resp-reg_receiver"/>
</dbReference>
<dbReference type="InterPro" id="IPR000014">
    <property type="entry name" value="PAS"/>
</dbReference>
<dbReference type="GO" id="GO:0005524">
    <property type="term" value="F:ATP binding"/>
    <property type="evidence" value="ECO:0007669"/>
    <property type="project" value="UniProtKB-KW"/>
</dbReference>
<dbReference type="Proteomes" id="UP000007013">
    <property type="component" value="Chromosome"/>
</dbReference>
<dbReference type="PROSITE" id="PS50112">
    <property type="entry name" value="PAS"/>
    <property type="match status" value="1"/>
</dbReference>
<evidence type="ECO:0000313" key="17">
    <source>
        <dbReference type="Proteomes" id="UP000007013"/>
    </source>
</evidence>
<organism evidence="16 17">
    <name type="scientific">Opitutus terrae (strain DSM 11246 / JCM 15787 / PB90-1)</name>
    <dbReference type="NCBI Taxonomy" id="452637"/>
    <lineage>
        <taxon>Bacteria</taxon>
        <taxon>Pseudomonadati</taxon>
        <taxon>Verrucomicrobiota</taxon>
        <taxon>Opitutia</taxon>
        <taxon>Opitutales</taxon>
        <taxon>Opitutaceae</taxon>
        <taxon>Opitutus</taxon>
    </lineage>
</organism>
<dbReference type="SMART" id="SM00387">
    <property type="entry name" value="HATPase_c"/>
    <property type="match status" value="1"/>
</dbReference>
<feature type="domain" description="Histidine kinase" evidence="12">
    <location>
        <begin position="289"/>
        <end position="510"/>
    </location>
</feature>
<dbReference type="PROSITE" id="PS50113">
    <property type="entry name" value="PAC"/>
    <property type="match status" value="2"/>
</dbReference>
<dbReference type="Gene3D" id="3.40.50.2300">
    <property type="match status" value="2"/>
</dbReference>
<dbReference type="RefSeq" id="WP_012375036.1">
    <property type="nucleotide sequence ID" value="NC_010571.1"/>
</dbReference>
<dbReference type="SUPFAM" id="SSF52172">
    <property type="entry name" value="CheY-like"/>
    <property type="match status" value="2"/>
</dbReference>
<comment type="catalytic activity">
    <reaction evidence="1">
        <text>ATP + protein L-histidine = ADP + protein N-phospho-L-histidine.</text>
        <dbReference type="EC" id="2.7.13.3"/>
    </reaction>
</comment>
<dbReference type="Pfam" id="PF08448">
    <property type="entry name" value="PAS_4"/>
    <property type="match status" value="2"/>
</dbReference>
<comment type="subunit">
    <text evidence="9">At low DSF concentrations, interacts with RpfF.</text>
</comment>
<dbReference type="AlphaFoldDB" id="B1ZPP6"/>
<dbReference type="Gene3D" id="3.30.565.10">
    <property type="entry name" value="Histidine kinase-like ATPase, C-terminal domain"/>
    <property type="match status" value="1"/>
</dbReference>
<dbReference type="InterPro" id="IPR003594">
    <property type="entry name" value="HATPase_dom"/>
</dbReference>
<evidence type="ECO:0000256" key="8">
    <source>
        <dbReference type="ARBA" id="ARBA00023012"/>
    </source>
</evidence>
<dbReference type="HOGENOM" id="CLU_000445_114_15_0"/>
<dbReference type="SUPFAM" id="SSF47384">
    <property type="entry name" value="Homodimeric domain of signal transducing histidine kinase"/>
    <property type="match status" value="1"/>
</dbReference>
<feature type="domain" description="PAC" evidence="15">
    <location>
        <begin position="216"/>
        <end position="271"/>
    </location>
</feature>
<dbReference type="OrthoDB" id="9790669at2"/>
<evidence type="ECO:0000259" key="15">
    <source>
        <dbReference type="PROSITE" id="PS50113"/>
    </source>
</evidence>
<evidence type="ECO:0000259" key="12">
    <source>
        <dbReference type="PROSITE" id="PS50109"/>
    </source>
</evidence>
<dbReference type="SUPFAM" id="SSF55874">
    <property type="entry name" value="ATPase domain of HSP90 chaperone/DNA topoisomerase II/histidine kinase"/>
    <property type="match status" value="1"/>
</dbReference>
<reference evidence="16 17" key="1">
    <citation type="journal article" date="2011" name="J. Bacteriol.">
        <title>Genome sequence of the verrucomicrobium Opitutus terrae PB90-1, an abundant inhabitant of rice paddy soil ecosystems.</title>
        <authorList>
            <person name="van Passel M.W."/>
            <person name="Kant R."/>
            <person name="Palva A."/>
            <person name="Copeland A."/>
            <person name="Lucas S."/>
            <person name="Lapidus A."/>
            <person name="Glavina del Rio T."/>
            <person name="Pitluck S."/>
            <person name="Goltsman E."/>
            <person name="Clum A."/>
            <person name="Sun H."/>
            <person name="Schmutz J."/>
            <person name="Larimer F.W."/>
            <person name="Land M.L."/>
            <person name="Hauser L."/>
            <person name="Kyrpides N."/>
            <person name="Mikhailova N."/>
            <person name="Richardson P.P."/>
            <person name="Janssen P.H."/>
            <person name="de Vos W.M."/>
            <person name="Smidt H."/>
        </authorList>
    </citation>
    <scope>NUCLEOTIDE SEQUENCE [LARGE SCALE GENOMIC DNA]</scope>
    <source>
        <strain evidence="17">DSM 11246 / JCM 15787 / PB90-1</strain>
    </source>
</reference>
<evidence type="ECO:0000256" key="6">
    <source>
        <dbReference type="ARBA" id="ARBA00022777"/>
    </source>
</evidence>
<keyword evidence="7" id="KW-0067">ATP-binding</keyword>
<evidence type="ECO:0000259" key="13">
    <source>
        <dbReference type="PROSITE" id="PS50110"/>
    </source>
</evidence>